<dbReference type="RefSeq" id="WP_105934960.1">
    <property type="nucleotide sequence ID" value="NZ_PVNP01000142.1"/>
</dbReference>
<proteinExistence type="predicted"/>
<gene>
    <name evidence="1" type="ORF">C6Y40_13085</name>
</gene>
<sequence length="144" mass="16357">MSEADPRIVALEKQFNQIHVQLFDTFSHAQSAVMTVMQTGRDIDENQDDFTQLKRDFEVAVAMYPGNDQTMQQKITATNELAASQQTSNVHLTQVWAAAVSALSCDRMLAMIPTDLQDDPEVAGELQHKRREHLAMWQERLENP</sequence>
<dbReference type="Proteomes" id="UP000238949">
    <property type="component" value="Unassembled WGS sequence"/>
</dbReference>
<dbReference type="OrthoDB" id="6322081at2"/>
<accession>A0A2S9V9N7</accession>
<keyword evidence="2" id="KW-1185">Reference proteome</keyword>
<organism evidence="1 2">
    <name type="scientific">Alteromonas alba</name>
    <dbReference type="NCBI Taxonomy" id="2079529"/>
    <lineage>
        <taxon>Bacteria</taxon>
        <taxon>Pseudomonadati</taxon>
        <taxon>Pseudomonadota</taxon>
        <taxon>Gammaproteobacteria</taxon>
        <taxon>Alteromonadales</taxon>
        <taxon>Alteromonadaceae</taxon>
        <taxon>Alteromonas/Salinimonas group</taxon>
        <taxon>Alteromonas</taxon>
    </lineage>
</organism>
<evidence type="ECO:0000313" key="1">
    <source>
        <dbReference type="EMBL" id="PRO73180.1"/>
    </source>
</evidence>
<dbReference type="AlphaFoldDB" id="A0A2S9V9N7"/>
<name>A0A2S9V9N7_9ALTE</name>
<evidence type="ECO:0000313" key="2">
    <source>
        <dbReference type="Proteomes" id="UP000238949"/>
    </source>
</evidence>
<protein>
    <submittedName>
        <fullName evidence="1">Uncharacterized protein</fullName>
    </submittedName>
</protein>
<reference evidence="2" key="1">
    <citation type="journal article" date="2020" name="Int. J. Syst. Evol. Microbiol.">
        <title>Alteromonas alba sp. nov., a marine bacterium isolated from the seawater of the West Pacific Ocean.</title>
        <authorList>
            <person name="Sun C."/>
            <person name="Wu Y.-H."/>
            <person name="Xamxidin M."/>
            <person name="Cheng H."/>
            <person name="Xu X.-W."/>
        </authorList>
    </citation>
    <scope>NUCLEOTIDE SEQUENCE [LARGE SCALE GENOMIC DNA]</scope>
    <source>
        <strain evidence="2">190</strain>
    </source>
</reference>
<dbReference type="EMBL" id="PVNP01000142">
    <property type="protein sequence ID" value="PRO73180.1"/>
    <property type="molecule type" value="Genomic_DNA"/>
</dbReference>
<comment type="caution">
    <text evidence="1">The sequence shown here is derived from an EMBL/GenBank/DDBJ whole genome shotgun (WGS) entry which is preliminary data.</text>
</comment>